<feature type="compositionally biased region" description="Basic and acidic residues" evidence="2">
    <location>
        <begin position="213"/>
        <end position="223"/>
    </location>
</feature>
<feature type="signal peptide" evidence="3">
    <location>
        <begin position="1"/>
        <end position="25"/>
    </location>
</feature>
<feature type="region of interest" description="Disordered" evidence="2">
    <location>
        <begin position="104"/>
        <end position="134"/>
    </location>
</feature>
<keyword evidence="3" id="KW-0732">Signal</keyword>
<gene>
    <name evidence="4" type="ORF">OFUS_LOCUS12976</name>
</gene>
<protein>
    <submittedName>
        <fullName evidence="4">Uncharacterized protein</fullName>
    </submittedName>
</protein>
<evidence type="ECO:0000256" key="3">
    <source>
        <dbReference type="SAM" id="SignalP"/>
    </source>
</evidence>
<evidence type="ECO:0000256" key="1">
    <source>
        <dbReference type="SAM" id="Coils"/>
    </source>
</evidence>
<comment type="caution">
    <text evidence="4">The sequence shown here is derived from an EMBL/GenBank/DDBJ whole genome shotgun (WGS) entry which is preliminary data.</text>
</comment>
<proteinExistence type="predicted"/>
<reference evidence="4" key="1">
    <citation type="submission" date="2022-03" db="EMBL/GenBank/DDBJ databases">
        <authorList>
            <person name="Martin C."/>
        </authorList>
    </citation>
    <scope>NUCLEOTIDE SEQUENCE</scope>
</reference>
<dbReference type="Proteomes" id="UP000749559">
    <property type="component" value="Unassembled WGS sequence"/>
</dbReference>
<accession>A0A8J1TXY7</accession>
<dbReference type="AlphaFoldDB" id="A0A8J1TXY7"/>
<name>A0A8J1TXY7_OWEFU</name>
<organism evidence="4 5">
    <name type="scientific">Owenia fusiformis</name>
    <name type="common">Polychaete worm</name>
    <dbReference type="NCBI Taxonomy" id="6347"/>
    <lineage>
        <taxon>Eukaryota</taxon>
        <taxon>Metazoa</taxon>
        <taxon>Spiralia</taxon>
        <taxon>Lophotrochozoa</taxon>
        <taxon>Annelida</taxon>
        <taxon>Polychaeta</taxon>
        <taxon>Sedentaria</taxon>
        <taxon>Canalipalpata</taxon>
        <taxon>Sabellida</taxon>
        <taxon>Oweniida</taxon>
        <taxon>Oweniidae</taxon>
        <taxon>Owenia</taxon>
    </lineage>
</organism>
<feature type="chain" id="PRO_5043691947" evidence="3">
    <location>
        <begin position="26"/>
        <end position="384"/>
    </location>
</feature>
<feature type="non-terminal residue" evidence="4">
    <location>
        <position position="1"/>
    </location>
</feature>
<feature type="compositionally biased region" description="Basic residues" evidence="2">
    <location>
        <begin position="114"/>
        <end position="129"/>
    </location>
</feature>
<keyword evidence="5" id="KW-1185">Reference proteome</keyword>
<evidence type="ECO:0000313" key="5">
    <source>
        <dbReference type="Proteomes" id="UP000749559"/>
    </source>
</evidence>
<sequence length="384" mass="42650">TETKMMTKSLSPALFMAVLIIGTCSLPVDNNADSADDVLAQLLKQRELSKEEKLEVLKQRKLSDEEKEELLKLLYDLKEGPSKELLSLIKEYNLEGLLEGTDSNVNETPEKHVSNHKAHTKHTKKKKKTSANEASNKVLDEALVMKSLEHMAALTAWCAGLKELGPKIDVTEEALKNRVLAGYIEGAVEIVSRNLEMIGDNEGSAEGSAENDGSDRIDDDKDMDMSKISEKISNKMREICTSLNSLEAIGAKIEAGVAKKKMVDGLNVETRTHENQIEAGVAETKLVGGLEVKTRNRSPISRSFKEDQGAGSLQKTGEMAHLARDVGYEIELNKLIEELSDSARPIEEHKKNALEKKNTLEKEKNVEERIEELLLNRLAHSRKQ</sequence>
<evidence type="ECO:0000256" key="2">
    <source>
        <dbReference type="SAM" id="MobiDB-lite"/>
    </source>
</evidence>
<feature type="region of interest" description="Disordered" evidence="2">
    <location>
        <begin position="201"/>
        <end position="223"/>
    </location>
</feature>
<dbReference type="EMBL" id="CAIIXF020000006">
    <property type="protein sequence ID" value="CAH1787227.1"/>
    <property type="molecule type" value="Genomic_DNA"/>
</dbReference>
<feature type="coiled-coil region" evidence="1">
    <location>
        <begin position="346"/>
        <end position="376"/>
    </location>
</feature>
<keyword evidence="1" id="KW-0175">Coiled coil</keyword>
<evidence type="ECO:0000313" key="4">
    <source>
        <dbReference type="EMBL" id="CAH1787227.1"/>
    </source>
</evidence>